<dbReference type="SUPFAM" id="SSF53098">
    <property type="entry name" value="Ribonuclease H-like"/>
    <property type="match status" value="1"/>
</dbReference>
<evidence type="ECO:0000313" key="3">
    <source>
        <dbReference type="EMBL" id="CAI6372535.1"/>
    </source>
</evidence>
<gene>
    <name evidence="3" type="ORF">MEUPH1_LOCUS26390</name>
    <name evidence="2" type="ORF">MEUPH1_LOCUS8639</name>
</gene>
<comment type="caution">
    <text evidence="2">The sequence shown here is derived from an EMBL/GenBank/DDBJ whole genome shotgun (WGS) entry which is preliminary data.</text>
</comment>
<reference evidence="2 4" key="1">
    <citation type="submission" date="2023-01" db="EMBL/GenBank/DDBJ databases">
        <authorList>
            <person name="Whitehead M."/>
        </authorList>
    </citation>
    <scope>NUCLEOTIDE SEQUENCE [LARGE SCALE GENOMIC DNA]</scope>
</reference>
<dbReference type="InterPro" id="IPR008906">
    <property type="entry name" value="HATC_C_dom"/>
</dbReference>
<evidence type="ECO:0000313" key="2">
    <source>
        <dbReference type="EMBL" id="CAI6352390.1"/>
    </source>
</evidence>
<dbReference type="Pfam" id="PF05699">
    <property type="entry name" value="Dimer_Tnp_hAT"/>
    <property type="match status" value="1"/>
</dbReference>
<dbReference type="Proteomes" id="UP001160148">
    <property type="component" value="Unassembled WGS sequence"/>
</dbReference>
<dbReference type="AlphaFoldDB" id="A0AAV0W9C7"/>
<dbReference type="PANTHER" id="PTHR45913:SF19">
    <property type="entry name" value="LOW QUALITY PROTEIN: ZINC FINGER BED DOMAIN-CONTAINING PROTEIN 5-LIKE"/>
    <property type="match status" value="1"/>
</dbReference>
<feature type="domain" description="HAT C-terminal dimerisation" evidence="1">
    <location>
        <begin position="16"/>
        <end position="70"/>
    </location>
</feature>
<dbReference type="GO" id="GO:0046983">
    <property type="term" value="F:protein dimerization activity"/>
    <property type="evidence" value="ECO:0007669"/>
    <property type="project" value="InterPro"/>
</dbReference>
<keyword evidence="4" id="KW-1185">Reference proteome</keyword>
<organism evidence="2 4">
    <name type="scientific">Macrosiphum euphorbiae</name>
    <name type="common">potato aphid</name>
    <dbReference type="NCBI Taxonomy" id="13131"/>
    <lineage>
        <taxon>Eukaryota</taxon>
        <taxon>Metazoa</taxon>
        <taxon>Ecdysozoa</taxon>
        <taxon>Arthropoda</taxon>
        <taxon>Hexapoda</taxon>
        <taxon>Insecta</taxon>
        <taxon>Pterygota</taxon>
        <taxon>Neoptera</taxon>
        <taxon>Paraneoptera</taxon>
        <taxon>Hemiptera</taxon>
        <taxon>Sternorrhyncha</taxon>
        <taxon>Aphidomorpha</taxon>
        <taxon>Aphidoidea</taxon>
        <taxon>Aphididae</taxon>
        <taxon>Macrosiphini</taxon>
        <taxon>Macrosiphum</taxon>
    </lineage>
</organism>
<sequence length="93" mass="10499">MKICLPIKFNETTSDKFWISIKSEYPELSKVAVSTLLPFATTYLCETAFSALTVIKNKYRTKLNLESDLRVAVSNIKPNMETIISKAQAQVSH</sequence>
<dbReference type="EMBL" id="CARXXK010001041">
    <property type="protein sequence ID" value="CAI6372535.1"/>
    <property type="molecule type" value="Genomic_DNA"/>
</dbReference>
<proteinExistence type="predicted"/>
<protein>
    <recommendedName>
        <fullName evidence="1">HAT C-terminal dimerisation domain-containing protein</fullName>
    </recommendedName>
</protein>
<dbReference type="PANTHER" id="PTHR45913">
    <property type="entry name" value="EPM2A-INTERACTING PROTEIN 1"/>
    <property type="match status" value="1"/>
</dbReference>
<name>A0AAV0W9C7_9HEMI</name>
<dbReference type="EMBL" id="CARXXK010000002">
    <property type="protein sequence ID" value="CAI6352390.1"/>
    <property type="molecule type" value="Genomic_DNA"/>
</dbReference>
<evidence type="ECO:0000313" key="4">
    <source>
        <dbReference type="Proteomes" id="UP001160148"/>
    </source>
</evidence>
<evidence type="ECO:0000259" key="1">
    <source>
        <dbReference type="Pfam" id="PF05699"/>
    </source>
</evidence>
<accession>A0AAV0W9C7</accession>
<dbReference type="InterPro" id="IPR012337">
    <property type="entry name" value="RNaseH-like_sf"/>
</dbReference>